<feature type="compositionally biased region" description="Polar residues" evidence="1">
    <location>
        <begin position="175"/>
        <end position="189"/>
    </location>
</feature>
<dbReference type="OrthoDB" id="76224at2759"/>
<feature type="compositionally biased region" description="Polar residues" evidence="1">
    <location>
        <begin position="200"/>
        <end position="211"/>
    </location>
</feature>
<evidence type="ECO:0000313" key="3">
    <source>
        <dbReference type="Proteomes" id="UP000187283"/>
    </source>
</evidence>
<dbReference type="InterPro" id="IPR013240">
    <property type="entry name" value="DNA-dir_RNA_pol1_su_RPA34"/>
</dbReference>
<name>A0A1R1YE31_9FUNG</name>
<accession>A0A1R1YE31</accession>
<keyword evidence="3" id="KW-1185">Reference proteome</keyword>
<proteinExistence type="predicted"/>
<dbReference type="Pfam" id="PF08208">
    <property type="entry name" value="RNA_polI_A34"/>
    <property type="match status" value="1"/>
</dbReference>
<feature type="region of interest" description="Disordered" evidence="1">
    <location>
        <begin position="168"/>
        <end position="274"/>
    </location>
</feature>
<dbReference type="InterPro" id="IPR053263">
    <property type="entry name" value="Euk_RPA34_RNAP_subunit"/>
</dbReference>
<feature type="compositionally biased region" description="Polar residues" evidence="1">
    <location>
        <begin position="251"/>
        <end position="263"/>
    </location>
</feature>
<feature type="compositionally biased region" description="Basic residues" evidence="1">
    <location>
        <begin position="265"/>
        <end position="274"/>
    </location>
</feature>
<protein>
    <recommendedName>
        <fullName evidence="4">DNA-directed RNA polymerase I subunit RPA34</fullName>
    </recommendedName>
</protein>
<evidence type="ECO:0000256" key="1">
    <source>
        <dbReference type="SAM" id="MobiDB-lite"/>
    </source>
</evidence>
<organism evidence="2 3">
    <name type="scientific">Smittium culicis</name>
    <dbReference type="NCBI Taxonomy" id="133412"/>
    <lineage>
        <taxon>Eukaryota</taxon>
        <taxon>Fungi</taxon>
        <taxon>Fungi incertae sedis</taxon>
        <taxon>Zoopagomycota</taxon>
        <taxon>Kickxellomycotina</taxon>
        <taxon>Harpellomycetes</taxon>
        <taxon>Harpellales</taxon>
        <taxon>Legeriomycetaceae</taxon>
        <taxon>Smittium</taxon>
    </lineage>
</organism>
<dbReference type="Gene3D" id="6.20.250.70">
    <property type="match status" value="1"/>
</dbReference>
<dbReference type="EMBL" id="LSSN01000221">
    <property type="protein sequence ID" value="OMJ25140.1"/>
    <property type="molecule type" value="Genomic_DNA"/>
</dbReference>
<dbReference type="PANTHER" id="PTHR28155">
    <property type="entry name" value="ACR243WP"/>
    <property type="match status" value="1"/>
</dbReference>
<dbReference type="Proteomes" id="UP000187283">
    <property type="component" value="Unassembled WGS sequence"/>
</dbReference>
<evidence type="ECO:0008006" key="4">
    <source>
        <dbReference type="Google" id="ProtNLM"/>
    </source>
</evidence>
<dbReference type="PANTHER" id="PTHR28155:SF1">
    <property type="entry name" value="DNA-DIRECTED RNA POLYMERASE I SUBUNIT RPA34.5-DOMAIN-CONTAINING PROTEIN"/>
    <property type="match status" value="1"/>
</dbReference>
<evidence type="ECO:0000313" key="2">
    <source>
        <dbReference type="EMBL" id="OMJ25140.1"/>
    </source>
</evidence>
<gene>
    <name evidence="2" type="ORF">AYI70_g1100</name>
</gene>
<comment type="caution">
    <text evidence="2">The sequence shown here is derived from an EMBL/GenBank/DDBJ whole genome shotgun (WGS) entry which is preliminary data.</text>
</comment>
<reference evidence="2 3" key="1">
    <citation type="submission" date="2017-01" db="EMBL/GenBank/DDBJ databases">
        <authorList>
            <person name="Mah S.A."/>
            <person name="Swanson W.J."/>
            <person name="Moy G.W."/>
            <person name="Vacquier V.D."/>
        </authorList>
    </citation>
    <scope>NUCLEOTIDE SEQUENCE [LARGE SCALE GENOMIC DNA]</scope>
    <source>
        <strain evidence="2 3">GSMNP</strain>
    </source>
</reference>
<dbReference type="AlphaFoldDB" id="A0A1R1YE31"/>
<sequence length="274" mass="30604">MLILSFEVPREFEKVKVDKQSQFDVSQVDNKEIWILRVPRNFDPSRLSDLEIKVDELNKGEPLVDFKSNTSDEFELYNSGNNFASGGLEIENLKVLLPDLYDSKVYCQAPNSKKTGLIVKEKIVLPDLVKAGEQSIKENVKRPREQLKDMKLMFKPYGFDSKVVKNSTKNHKATNENSDVETTNLLTDNPSKEPIVVDSESVTLNNSVATNSAPKSSETPKAKKSKKAKTDSASSKSPKNTAESPKAEITPQPTTKSDTNSSIKVKPRRKKASK</sequence>
<dbReference type="GO" id="GO:0006360">
    <property type="term" value="P:transcription by RNA polymerase I"/>
    <property type="evidence" value="ECO:0007669"/>
    <property type="project" value="InterPro"/>
</dbReference>